<comment type="similarity">
    <text evidence="2">Belongs to the GtrA family.</text>
</comment>
<evidence type="ECO:0000256" key="3">
    <source>
        <dbReference type="ARBA" id="ARBA00022692"/>
    </source>
</evidence>
<comment type="caution">
    <text evidence="8">The sequence shown here is derived from an EMBL/GenBank/DDBJ whole genome shotgun (WGS) entry which is preliminary data.</text>
</comment>
<keyword evidence="5 6" id="KW-0472">Membrane</keyword>
<evidence type="ECO:0000256" key="5">
    <source>
        <dbReference type="ARBA" id="ARBA00023136"/>
    </source>
</evidence>
<feature type="transmembrane region" description="Helical" evidence="6">
    <location>
        <begin position="21"/>
        <end position="42"/>
    </location>
</feature>
<feature type="domain" description="GtrA/DPMS transmembrane" evidence="7">
    <location>
        <begin position="20"/>
        <end position="139"/>
    </location>
</feature>
<proteinExistence type="inferred from homology"/>
<gene>
    <name evidence="8" type="ORF">Psch_00646</name>
</gene>
<dbReference type="Proteomes" id="UP000298324">
    <property type="component" value="Unassembled WGS sequence"/>
</dbReference>
<evidence type="ECO:0000256" key="1">
    <source>
        <dbReference type="ARBA" id="ARBA00004141"/>
    </source>
</evidence>
<evidence type="ECO:0000313" key="8">
    <source>
        <dbReference type="EMBL" id="TEB07103.1"/>
    </source>
</evidence>
<organism evidence="8 9">
    <name type="scientific">Pelotomaculum schinkii</name>
    <dbReference type="NCBI Taxonomy" id="78350"/>
    <lineage>
        <taxon>Bacteria</taxon>
        <taxon>Bacillati</taxon>
        <taxon>Bacillota</taxon>
        <taxon>Clostridia</taxon>
        <taxon>Eubacteriales</taxon>
        <taxon>Desulfotomaculaceae</taxon>
        <taxon>Pelotomaculum</taxon>
    </lineage>
</organism>
<dbReference type="InterPro" id="IPR051401">
    <property type="entry name" value="GtrA_CellWall_Glycosyl"/>
</dbReference>
<dbReference type="AlphaFoldDB" id="A0A4Y7RE99"/>
<keyword evidence="3 6" id="KW-0812">Transmembrane</keyword>
<dbReference type="GO" id="GO:0005886">
    <property type="term" value="C:plasma membrane"/>
    <property type="evidence" value="ECO:0007669"/>
    <property type="project" value="TreeGrafter"/>
</dbReference>
<reference evidence="8 9" key="1">
    <citation type="journal article" date="2018" name="Environ. Microbiol.">
        <title>Novel energy conservation strategies and behaviour of Pelotomaculum schinkii driving syntrophic propionate catabolism.</title>
        <authorList>
            <person name="Hidalgo-Ahumada C.A.P."/>
            <person name="Nobu M.K."/>
            <person name="Narihiro T."/>
            <person name="Tamaki H."/>
            <person name="Liu W.T."/>
            <person name="Kamagata Y."/>
            <person name="Stams A.J.M."/>
            <person name="Imachi H."/>
            <person name="Sousa D.Z."/>
        </authorList>
    </citation>
    <scope>NUCLEOTIDE SEQUENCE [LARGE SCALE GENOMIC DNA]</scope>
    <source>
        <strain evidence="8 9">HH</strain>
    </source>
</reference>
<evidence type="ECO:0000256" key="2">
    <source>
        <dbReference type="ARBA" id="ARBA00009399"/>
    </source>
</evidence>
<name>A0A4Y7RE99_9FIRM</name>
<evidence type="ECO:0000313" key="9">
    <source>
        <dbReference type="Proteomes" id="UP000298324"/>
    </source>
</evidence>
<dbReference type="EMBL" id="QFGA01000001">
    <property type="protein sequence ID" value="TEB07103.1"/>
    <property type="molecule type" value="Genomic_DNA"/>
</dbReference>
<dbReference type="InterPro" id="IPR007267">
    <property type="entry name" value="GtrA_DPMS_TM"/>
</dbReference>
<evidence type="ECO:0000259" key="7">
    <source>
        <dbReference type="Pfam" id="PF04138"/>
    </source>
</evidence>
<dbReference type="PANTHER" id="PTHR38459:SF1">
    <property type="entry name" value="PROPHAGE BACTOPRENOL-LINKED GLUCOSE TRANSLOCASE HOMOLOG"/>
    <property type="match status" value="1"/>
</dbReference>
<evidence type="ECO:0000256" key="4">
    <source>
        <dbReference type="ARBA" id="ARBA00022989"/>
    </source>
</evidence>
<comment type="subcellular location">
    <subcellularLocation>
        <location evidence="1">Membrane</location>
        <topology evidence="1">Multi-pass membrane protein</topology>
    </subcellularLocation>
</comment>
<feature type="transmembrane region" description="Helical" evidence="6">
    <location>
        <begin position="48"/>
        <end position="69"/>
    </location>
</feature>
<dbReference type="RefSeq" id="WP_134220130.1">
    <property type="nucleotide sequence ID" value="NZ_QFGA01000001.1"/>
</dbReference>
<dbReference type="GO" id="GO:0000271">
    <property type="term" value="P:polysaccharide biosynthetic process"/>
    <property type="evidence" value="ECO:0007669"/>
    <property type="project" value="InterPro"/>
</dbReference>
<sequence>MVLFVQGECEFTENIFQLCKFALVGCLNTFIDWAVYFAIVKLYPVESIYFYTAAKGLSYFCGILNSYFLNRCWTFKTIHDHHEGGRFIRFVLVNAVGLGINSASIYIFLNLNLAQMTALFLATAIAFTFNFTLSKLWVFRKGKMVAKVSRG</sequence>
<feature type="transmembrane region" description="Helical" evidence="6">
    <location>
        <begin position="90"/>
        <end position="109"/>
    </location>
</feature>
<dbReference type="Pfam" id="PF04138">
    <property type="entry name" value="GtrA_DPMS_TM"/>
    <property type="match status" value="1"/>
</dbReference>
<dbReference type="PANTHER" id="PTHR38459">
    <property type="entry name" value="PROPHAGE BACTOPRENOL-LINKED GLUCOSE TRANSLOCASE HOMOLOG"/>
    <property type="match status" value="1"/>
</dbReference>
<accession>A0A4Y7RE99</accession>
<protein>
    <submittedName>
        <fullName evidence="8">GtrA-like protein</fullName>
    </submittedName>
</protein>
<keyword evidence="9" id="KW-1185">Reference proteome</keyword>
<feature type="transmembrane region" description="Helical" evidence="6">
    <location>
        <begin position="115"/>
        <end position="138"/>
    </location>
</feature>
<evidence type="ECO:0000256" key="6">
    <source>
        <dbReference type="SAM" id="Phobius"/>
    </source>
</evidence>
<keyword evidence="4 6" id="KW-1133">Transmembrane helix</keyword>